<evidence type="ECO:0000313" key="9">
    <source>
        <dbReference type="EMBL" id="RDW70037.1"/>
    </source>
</evidence>
<evidence type="ECO:0000256" key="3">
    <source>
        <dbReference type="ARBA" id="ARBA00022705"/>
    </source>
</evidence>
<keyword evidence="4 5" id="KW-0539">Nucleus</keyword>
<feature type="compositionally biased region" description="Polar residues" evidence="6">
    <location>
        <begin position="166"/>
        <end position="185"/>
    </location>
</feature>
<evidence type="ECO:0000259" key="7">
    <source>
        <dbReference type="Pfam" id="PF04084"/>
    </source>
</evidence>
<evidence type="ECO:0000259" key="8">
    <source>
        <dbReference type="Pfam" id="PF24882"/>
    </source>
</evidence>
<gene>
    <name evidence="9" type="ORF">BP5796_08434</name>
</gene>
<dbReference type="GO" id="GO:0005664">
    <property type="term" value="C:nuclear origin of replication recognition complex"/>
    <property type="evidence" value="ECO:0007669"/>
    <property type="project" value="UniProtKB-UniRule"/>
</dbReference>
<dbReference type="AlphaFoldDB" id="A0A3D8R7N6"/>
<name>A0A3D8R7N6_9HELO</name>
<evidence type="ECO:0000256" key="2">
    <source>
        <dbReference type="ARBA" id="ARBA00007421"/>
    </source>
</evidence>
<proteinExistence type="inferred from homology"/>
<comment type="caution">
    <text evidence="9">The sequence shown here is derived from an EMBL/GenBank/DDBJ whole genome shotgun (WGS) entry which is preliminary data.</text>
</comment>
<dbReference type="InterPro" id="IPR056773">
    <property type="entry name" value="WHD_ORC2"/>
</dbReference>
<dbReference type="EMBL" id="PDLN01000012">
    <property type="protein sequence ID" value="RDW70037.1"/>
    <property type="molecule type" value="Genomic_DNA"/>
</dbReference>
<feature type="domain" description="Origin recognition complex subunit 2 winged-helix" evidence="8">
    <location>
        <begin position="567"/>
        <end position="627"/>
    </location>
</feature>
<comment type="similarity">
    <text evidence="2 5">Belongs to the ORC2 family.</text>
</comment>
<evidence type="ECO:0000256" key="6">
    <source>
        <dbReference type="SAM" id="MobiDB-lite"/>
    </source>
</evidence>
<reference evidence="9 10" key="1">
    <citation type="journal article" date="2018" name="IMA Fungus">
        <title>IMA Genome-F 9: Draft genome sequence of Annulohypoxylon stygium, Aspergillus mulundensis, Berkeleyomyces basicola (syn. Thielaviopsis basicola), Ceratocystis smalleyi, two Cercospora beticola strains, Coleophoma cylindrospora, Fusarium fracticaudum, Phialophora cf. hyalina, and Morchella septimelata.</title>
        <authorList>
            <person name="Wingfield B.D."/>
            <person name="Bills G.F."/>
            <person name="Dong Y."/>
            <person name="Huang W."/>
            <person name="Nel W.J."/>
            <person name="Swalarsk-Parry B.S."/>
            <person name="Vaghefi N."/>
            <person name="Wilken P.M."/>
            <person name="An Z."/>
            <person name="de Beer Z.W."/>
            <person name="De Vos L."/>
            <person name="Chen L."/>
            <person name="Duong T.A."/>
            <person name="Gao Y."/>
            <person name="Hammerbacher A."/>
            <person name="Kikkert J.R."/>
            <person name="Li Y."/>
            <person name="Li H."/>
            <person name="Li K."/>
            <person name="Li Q."/>
            <person name="Liu X."/>
            <person name="Ma X."/>
            <person name="Naidoo K."/>
            <person name="Pethybridge S.J."/>
            <person name="Sun J."/>
            <person name="Steenkamp E.T."/>
            <person name="van der Nest M.A."/>
            <person name="van Wyk S."/>
            <person name="Wingfield M.J."/>
            <person name="Xiong C."/>
            <person name="Yue Q."/>
            <person name="Zhang X."/>
        </authorList>
    </citation>
    <scope>NUCLEOTIDE SEQUENCE [LARGE SCALE GENOMIC DNA]</scope>
    <source>
        <strain evidence="9 10">BP5796</strain>
    </source>
</reference>
<feature type="compositionally biased region" description="Basic and acidic residues" evidence="6">
    <location>
        <begin position="100"/>
        <end position="111"/>
    </location>
</feature>
<evidence type="ECO:0000256" key="5">
    <source>
        <dbReference type="RuleBase" id="RU368084"/>
    </source>
</evidence>
<feature type="domain" description="Origin recognition complex subunit 2 RecA-like" evidence="7">
    <location>
        <begin position="324"/>
        <end position="492"/>
    </location>
</feature>
<feature type="compositionally biased region" description="Polar residues" evidence="6">
    <location>
        <begin position="75"/>
        <end position="84"/>
    </location>
</feature>
<dbReference type="InterPro" id="IPR007220">
    <property type="entry name" value="ORC2"/>
</dbReference>
<comment type="subcellular location">
    <subcellularLocation>
        <location evidence="1 5">Nucleus</location>
    </subcellularLocation>
</comment>
<keyword evidence="10" id="KW-1185">Reference proteome</keyword>
<organism evidence="9 10">
    <name type="scientific">Coleophoma crateriformis</name>
    <dbReference type="NCBI Taxonomy" id="565419"/>
    <lineage>
        <taxon>Eukaryota</taxon>
        <taxon>Fungi</taxon>
        <taxon>Dikarya</taxon>
        <taxon>Ascomycota</taxon>
        <taxon>Pezizomycotina</taxon>
        <taxon>Leotiomycetes</taxon>
        <taxon>Helotiales</taxon>
        <taxon>Dermateaceae</taxon>
        <taxon>Coleophoma</taxon>
    </lineage>
</organism>
<comment type="function">
    <text evidence="5">Component of the origin recognition complex (ORC) that binds origins of replication. DNA-binding is ATP-dependent. ORC is required to assemble the pre-replication complex necessary to initiate DNA replication.</text>
</comment>
<dbReference type="Pfam" id="PF04084">
    <property type="entry name" value="RecA-like_ORC2"/>
    <property type="match status" value="1"/>
</dbReference>
<dbReference type="GO" id="GO:0006260">
    <property type="term" value="P:DNA replication"/>
    <property type="evidence" value="ECO:0007669"/>
    <property type="project" value="UniProtKB-UniRule"/>
</dbReference>
<feature type="compositionally biased region" description="Polar residues" evidence="6">
    <location>
        <begin position="55"/>
        <end position="66"/>
    </location>
</feature>
<evidence type="ECO:0000313" key="10">
    <source>
        <dbReference type="Proteomes" id="UP000256328"/>
    </source>
</evidence>
<feature type="region of interest" description="Disordered" evidence="6">
    <location>
        <begin position="236"/>
        <end position="281"/>
    </location>
</feature>
<evidence type="ECO:0000256" key="4">
    <source>
        <dbReference type="ARBA" id="ARBA00023242"/>
    </source>
</evidence>
<dbReference type="PANTHER" id="PTHR14052">
    <property type="entry name" value="ORIGIN RECOGNITION COMPLEX SUBUNIT 2"/>
    <property type="match status" value="1"/>
</dbReference>
<keyword evidence="3 5" id="KW-0235">DNA replication</keyword>
<feature type="compositionally biased region" description="Basic residues" evidence="6">
    <location>
        <begin position="42"/>
        <end position="54"/>
    </location>
</feature>
<dbReference type="GO" id="GO:0003688">
    <property type="term" value="F:DNA replication origin binding"/>
    <property type="evidence" value="ECO:0007669"/>
    <property type="project" value="UniProtKB-UniRule"/>
</dbReference>
<dbReference type="InterPro" id="IPR056772">
    <property type="entry name" value="RecA-like_ORC2"/>
</dbReference>
<dbReference type="Proteomes" id="UP000256328">
    <property type="component" value="Unassembled WGS sequence"/>
</dbReference>
<accession>A0A3D8R7N6</accession>
<dbReference type="PANTHER" id="PTHR14052:SF0">
    <property type="entry name" value="ORIGIN RECOGNITION COMPLEX SUBUNIT 2"/>
    <property type="match status" value="1"/>
</dbReference>
<dbReference type="OrthoDB" id="346673at2759"/>
<protein>
    <recommendedName>
        <fullName evidence="5">Origin recognition complex subunit 2</fullName>
    </recommendedName>
</protein>
<comment type="subunit">
    <text evidence="5">Component of the origin recognition complex (ORC).</text>
</comment>
<dbReference type="Pfam" id="PF24882">
    <property type="entry name" value="WHD_ORC2"/>
    <property type="match status" value="1"/>
</dbReference>
<feature type="compositionally biased region" description="Acidic residues" evidence="6">
    <location>
        <begin position="112"/>
        <end position="123"/>
    </location>
</feature>
<feature type="region of interest" description="Disordered" evidence="6">
    <location>
        <begin position="1"/>
        <end position="202"/>
    </location>
</feature>
<sequence>MKRKKSFEDVEGELSNGDAPSPGPLSDTEDVEMHDAVDGTPSKKRSSINGRTHKSLTPSVDSTGAISASREAEENGSTTKSSTPAKKISRELARLQWESEGVKASKARVEDPLVEDEEEDYMDELSAPDQVGTPSKRTPMHPGSASRGQGIGTTPSKSTVRKNLFATPTKTNGIGKGTPTSTPKFNRTADRSARRKTTKSLIERTILGNTSDNEEDEASLLQVIYGSDEENEIVEGDVPGIASESVEVLATPSKRGRGRPPGSKSKPREPSPLPQNLGPPELYFAQNRGKVQTSNNTLTSLSLLDHEEYFSLIRKHDDPHTKDINFLQDTHAGSFNQWQFELNQDFNICIYGWGSKRELLSRFANHLYNTFDDPEKNRIVVVNGYVPTLTVKDVLNTVAAAVTDRGQKLGSQPAEMLETLVGLLERDPSQHVTLMINSIDGSPLRRPSTHTVLARLASHPQISLIASADHPSFPLLWDTSLRSTYNFLFHDCTTFQPYAVEIDVVDEVNELLGRSGRRVGGKEGISFVLKSLPENAKNLFRVLVAEQLIGMSEDDDVEDDDNDKRTGNQEVGVEYRVLYNKAAEEFICSNEMNFRTLLKEFHDHQMIESRKDALGTEILSVPFRKEELETILEDIS</sequence>
<evidence type="ECO:0000256" key="1">
    <source>
        <dbReference type="ARBA" id="ARBA00004123"/>
    </source>
</evidence>